<dbReference type="InterPro" id="IPR016188">
    <property type="entry name" value="PurM-like_N"/>
</dbReference>
<protein>
    <submittedName>
        <fullName evidence="14">Selenide water dikinase</fullName>
    </submittedName>
</protein>
<sequence>MIKFNILCIIFLYFISIQVNAFDYNGTCEVLNTSSLCSPFLNYTSIYIPSNQTQSEIEDMLYTTVQFFKATTPECLSSATALYCLNTFKPCVVVNNTNLARYPCRSICENTVINCKTFIENYLPSFSCTRIDPDGFPTFPINSTTYQGNETVTCSNENYLNMVNEPFECIKPLVYVNESQRVENGIYYFVEDSDCALGCPFKIYQDYEYRVLDGFKITLYTISFFLIVILIFTYSVVSNTIAERMELILFYCICELLLILSFLFEVNSNQCTDDLARYKGQSDGICGLNGFVFQIGALGCIIWFTMIYIDFYLTIKMKKNEYFRLSKYILWAFILITAIIPTIGKKYTSSLGTSGCWINSDDNSAWQLVLLFIPMWISLTLMLILLSYLIYKTLAMYRVSPNRKALYFNLRTVVFMIIVVFEFTFLSMYKFYMESKEDEYFNIVSDWMKCAAVNGEQNCTLKIPDFPIRFLNALCLAMVGIVSVQFYDITLFKQLYSDSLFLRKYFPKLHHKYFEIETSEMGSYSFKSSKRCKIPQKELLSLLEGIGDGIGFDCSITPTKFPDIVQISTTDFFFPNVDDPYIQGKIACANVLSDLYSFGIDDCDNMLMLLAASIDMTPEQRSWSTRKMIEGFNDQCKIAGTKVTGGQTVKNPWPIIGGVATSILKTSDFIKPVNAQPGDVLVLTKPLGTQICANYHQWLGIPEKWARIDSITTREECEVVFQFAMNSMARLNRTGARLMRKYQAHAATDVTGFGILGHSTNLAKNQLLPVKFEIHTLPIIKGVKKIEEKLNLFYNLYKGTSAETSGGLLIAMPPDQAELFIKEIQEIDKQPAWIVGKVLASDLPQSENTSIILENPNIIEAEWNSNF</sequence>
<reference evidence="14 15" key="1">
    <citation type="submission" date="2015-12" db="EMBL/GenBank/DDBJ databases">
        <title>Dictyostelia acquired genes for synthesis and detection of signals that induce cell-type specialization by lateral gene transfer from prokaryotes.</title>
        <authorList>
            <person name="Gloeckner G."/>
            <person name="Schaap P."/>
        </authorList>
    </citation>
    <scope>NUCLEOTIDE SEQUENCE [LARGE SCALE GENOMIC DNA]</scope>
    <source>
        <strain evidence="14 15">TK</strain>
    </source>
</reference>
<dbReference type="PANTHER" id="PTHR10256">
    <property type="entry name" value="SELENIDE, WATER DIKINASE"/>
    <property type="match status" value="1"/>
</dbReference>
<evidence type="ECO:0000256" key="7">
    <source>
        <dbReference type="ARBA" id="ARBA00023136"/>
    </source>
</evidence>
<dbReference type="Proteomes" id="UP000076078">
    <property type="component" value="Unassembled WGS sequence"/>
</dbReference>
<feature type="transmembrane region" description="Helical" evidence="11">
    <location>
        <begin position="412"/>
        <end position="432"/>
    </location>
</feature>
<evidence type="ECO:0000256" key="6">
    <source>
        <dbReference type="ARBA" id="ARBA00022840"/>
    </source>
</evidence>
<dbReference type="Gene3D" id="3.30.1330.10">
    <property type="entry name" value="PurM-like, N-terminal domain"/>
    <property type="match status" value="1"/>
</dbReference>
<organism evidence="14 15">
    <name type="scientific">Tieghemostelium lacteum</name>
    <name type="common">Slime mold</name>
    <name type="synonym">Dictyostelium lacteum</name>
    <dbReference type="NCBI Taxonomy" id="361077"/>
    <lineage>
        <taxon>Eukaryota</taxon>
        <taxon>Amoebozoa</taxon>
        <taxon>Evosea</taxon>
        <taxon>Eumycetozoa</taxon>
        <taxon>Dictyostelia</taxon>
        <taxon>Dictyosteliales</taxon>
        <taxon>Raperosteliaceae</taxon>
        <taxon>Tieghemostelium</taxon>
    </lineage>
</organism>
<evidence type="ECO:0000313" key="15">
    <source>
        <dbReference type="Proteomes" id="UP000076078"/>
    </source>
</evidence>
<evidence type="ECO:0000256" key="12">
    <source>
        <dbReference type="SAM" id="SignalP"/>
    </source>
</evidence>
<feature type="signal peptide" evidence="12">
    <location>
        <begin position="1"/>
        <end position="21"/>
    </location>
</feature>
<dbReference type="FunFam" id="3.90.650.10:FF:000010">
    <property type="entry name" value="Selenide, water dikinase"/>
    <property type="match status" value="1"/>
</dbReference>
<dbReference type="Pfam" id="PF02769">
    <property type="entry name" value="AIRS_C"/>
    <property type="match status" value="1"/>
</dbReference>
<dbReference type="GO" id="GO:0005737">
    <property type="term" value="C:cytoplasm"/>
    <property type="evidence" value="ECO:0007669"/>
    <property type="project" value="TreeGrafter"/>
</dbReference>
<dbReference type="NCBIfam" id="TIGR00476">
    <property type="entry name" value="selD"/>
    <property type="match status" value="1"/>
</dbReference>
<dbReference type="InParanoid" id="A0A151ZCN1"/>
<dbReference type="AlphaFoldDB" id="A0A151ZCN1"/>
<name>A0A151ZCN1_TIELA</name>
<dbReference type="Gene3D" id="1.10.2000.10">
    <property type="entry name" value="Frizzled cysteine-rich domain"/>
    <property type="match status" value="1"/>
</dbReference>
<evidence type="ECO:0000313" key="14">
    <source>
        <dbReference type="EMBL" id="KYQ91634.1"/>
    </source>
</evidence>
<dbReference type="GO" id="GO:0016260">
    <property type="term" value="P:selenocysteine biosynthetic process"/>
    <property type="evidence" value="ECO:0007669"/>
    <property type="project" value="TreeGrafter"/>
</dbReference>
<keyword evidence="15" id="KW-1185">Reference proteome</keyword>
<evidence type="ECO:0000256" key="4">
    <source>
        <dbReference type="ARBA" id="ARBA00022741"/>
    </source>
</evidence>
<keyword evidence="7 11" id="KW-0472">Membrane</keyword>
<keyword evidence="8" id="KW-1015">Disulfide bond</keyword>
<dbReference type="GO" id="GO:0016020">
    <property type="term" value="C:membrane"/>
    <property type="evidence" value="ECO:0007669"/>
    <property type="project" value="UniProtKB-SubCell"/>
</dbReference>
<comment type="subcellular location">
    <subcellularLocation>
        <location evidence="1">Membrane</location>
    </subcellularLocation>
</comment>
<keyword evidence="6" id="KW-0067">ATP-binding</keyword>
<dbReference type="InterPro" id="IPR020067">
    <property type="entry name" value="Frizzled_dom"/>
</dbReference>
<evidence type="ECO:0000256" key="5">
    <source>
        <dbReference type="ARBA" id="ARBA00022777"/>
    </source>
</evidence>
<dbReference type="EMBL" id="LODT01000034">
    <property type="protein sequence ID" value="KYQ91634.1"/>
    <property type="molecule type" value="Genomic_DNA"/>
</dbReference>
<evidence type="ECO:0000256" key="2">
    <source>
        <dbReference type="ARBA" id="ARBA00022679"/>
    </source>
</evidence>
<feature type="transmembrane region" description="Helical" evidence="11">
    <location>
        <begin position="325"/>
        <end position="344"/>
    </location>
</feature>
<dbReference type="InterPro" id="IPR036790">
    <property type="entry name" value="Frizzled_dom_sf"/>
</dbReference>
<dbReference type="OrthoDB" id="409395at2759"/>
<dbReference type="PANTHER" id="PTHR10256:SF0">
    <property type="entry name" value="INACTIVE SELENIDE, WATER DIKINASE-LIKE PROTEIN-RELATED"/>
    <property type="match status" value="1"/>
</dbReference>
<feature type="transmembrane region" description="Helical" evidence="11">
    <location>
        <begin position="248"/>
        <end position="264"/>
    </location>
</feature>
<evidence type="ECO:0000256" key="9">
    <source>
        <dbReference type="ARBA" id="ARBA00023180"/>
    </source>
</evidence>
<comment type="caution">
    <text evidence="14">The sequence shown here is derived from an EMBL/GenBank/DDBJ whole genome shotgun (WGS) entry which is preliminary data.</text>
</comment>
<evidence type="ECO:0000256" key="10">
    <source>
        <dbReference type="ARBA" id="ARBA00023266"/>
    </source>
</evidence>
<keyword evidence="9" id="KW-0325">Glycoprotein</keyword>
<dbReference type="SUPFAM" id="SSF63501">
    <property type="entry name" value="Frizzled cysteine-rich domain"/>
    <property type="match status" value="1"/>
</dbReference>
<accession>A0A151ZCN1</accession>
<dbReference type="InterPro" id="IPR036921">
    <property type="entry name" value="PurM-like_N_sf"/>
</dbReference>
<evidence type="ECO:0000259" key="13">
    <source>
        <dbReference type="PROSITE" id="PS50038"/>
    </source>
</evidence>
<keyword evidence="11" id="KW-0812">Transmembrane</keyword>
<keyword evidence="10" id="KW-0711">Selenium</keyword>
<dbReference type="PROSITE" id="PS50038">
    <property type="entry name" value="FZ"/>
    <property type="match status" value="1"/>
</dbReference>
<keyword evidence="2" id="KW-0808">Transferase</keyword>
<dbReference type="InterPro" id="IPR036676">
    <property type="entry name" value="PurM-like_C_sf"/>
</dbReference>
<dbReference type="Pfam" id="PF00586">
    <property type="entry name" value="AIRS"/>
    <property type="match status" value="1"/>
</dbReference>
<gene>
    <name evidence="14" type="ORF">DLAC_07406</name>
</gene>
<keyword evidence="3 12" id="KW-0732">Signal</keyword>
<dbReference type="SUPFAM" id="SSF55326">
    <property type="entry name" value="PurM N-terminal domain-like"/>
    <property type="match status" value="1"/>
</dbReference>
<evidence type="ECO:0000256" key="8">
    <source>
        <dbReference type="ARBA" id="ARBA00023157"/>
    </source>
</evidence>
<dbReference type="InterPro" id="IPR010918">
    <property type="entry name" value="PurM-like_C_dom"/>
</dbReference>
<keyword evidence="5 14" id="KW-0418">Kinase</keyword>
<keyword evidence="4" id="KW-0547">Nucleotide-binding</keyword>
<dbReference type="STRING" id="361077.A0A151ZCN1"/>
<feature type="transmembrane region" description="Helical" evidence="11">
    <location>
        <begin position="364"/>
        <end position="391"/>
    </location>
</feature>
<evidence type="ECO:0000256" key="11">
    <source>
        <dbReference type="SAM" id="Phobius"/>
    </source>
</evidence>
<proteinExistence type="predicted"/>
<feature type="domain" description="FZ" evidence="13">
    <location>
        <begin position="23"/>
        <end position="172"/>
    </location>
</feature>
<dbReference type="InterPro" id="IPR004536">
    <property type="entry name" value="SPS/SelD"/>
</dbReference>
<dbReference type="FunCoup" id="A0A151ZCN1">
    <property type="interactions" value="4"/>
</dbReference>
<feature type="transmembrane region" description="Helical" evidence="11">
    <location>
        <begin position="217"/>
        <end position="236"/>
    </location>
</feature>
<dbReference type="GO" id="GO:0005524">
    <property type="term" value="F:ATP binding"/>
    <property type="evidence" value="ECO:0007669"/>
    <property type="project" value="UniProtKB-KW"/>
</dbReference>
<feature type="transmembrane region" description="Helical" evidence="11">
    <location>
        <begin position="470"/>
        <end position="487"/>
    </location>
</feature>
<dbReference type="GO" id="GO:0004756">
    <property type="term" value="F:selenide, water dikinase activity"/>
    <property type="evidence" value="ECO:0007669"/>
    <property type="project" value="TreeGrafter"/>
</dbReference>
<dbReference type="SUPFAM" id="SSF56042">
    <property type="entry name" value="PurM C-terminal domain-like"/>
    <property type="match status" value="1"/>
</dbReference>
<evidence type="ECO:0000256" key="3">
    <source>
        <dbReference type="ARBA" id="ARBA00022729"/>
    </source>
</evidence>
<dbReference type="Gene3D" id="1.20.1070.10">
    <property type="entry name" value="Rhodopsin 7-helix transmembrane proteins"/>
    <property type="match status" value="1"/>
</dbReference>
<keyword evidence="11" id="KW-1133">Transmembrane helix</keyword>
<feature type="chain" id="PRO_5007593151" evidence="12">
    <location>
        <begin position="22"/>
        <end position="867"/>
    </location>
</feature>
<dbReference type="CDD" id="cd02195">
    <property type="entry name" value="SelD"/>
    <property type="match status" value="1"/>
</dbReference>
<evidence type="ECO:0000256" key="1">
    <source>
        <dbReference type="ARBA" id="ARBA00004370"/>
    </source>
</evidence>
<dbReference type="Gene3D" id="3.90.650.10">
    <property type="entry name" value="PurM-like C-terminal domain"/>
    <property type="match status" value="1"/>
</dbReference>
<feature type="transmembrane region" description="Helical" evidence="11">
    <location>
        <begin position="291"/>
        <end position="313"/>
    </location>
</feature>